<evidence type="ECO:0000313" key="2">
    <source>
        <dbReference type="Proteomes" id="UP001055172"/>
    </source>
</evidence>
<sequence>MLLAEEPATLIRHTIDNFNIQPDKQAVARINESLSTLQQARDLRLREAENALKTRLALQNSPGN</sequence>
<protein>
    <submittedName>
        <fullName evidence="1">Kinetochore protein SPC24</fullName>
    </submittedName>
</protein>
<organism evidence="1 2">
    <name type="scientific">Colletotrichum liriopes</name>
    <dbReference type="NCBI Taxonomy" id="708192"/>
    <lineage>
        <taxon>Eukaryota</taxon>
        <taxon>Fungi</taxon>
        <taxon>Dikarya</taxon>
        <taxon>Ascomycota</taxon>
        <taxon>Pezizomycotina</taxon>
        <taxon>Sordariomycetes</taxon>
        <taxon>Hypocreomycetidae</taxon>
        <taxon>Glomerellales</taxon>
        <taxon>Glomerellaceae</taxon>
        <taxon>Colletotrichum</taxon>
        <taxon>Colletotrichum spaethianum species complex</taxon>
    </lineage>
</organism>
<reference evidence="1 2" key="1">
    <citation type="submission" date="2021-07" db="EMBL/GenBank/DDBJ databases">
        <title>Genome data of Colletotrichum spaethianum.</title>
        <authorList>
            <person name="Utami Y.D."/>
            <person name="Hiruma K."/>
        </authorList>
    </citation>
    <scope>NUCLEOTIDE SEQUENCE [LARGE SCALE GENOMIC DNA]</scope>
    <source>
        <strain evidence="1 2">MAFF 242679</strain>
    </source>
</reference>
<dbReference type="EMBL" id="BPPX01000002">
    <property type="protein sequence ID" value="GJC78370.1"/>
    <property type="molecule type" value="Genomic_DNA"/>
</dbReference>
<name>A0AA37LMT4_9PEZI</name>
<dbReference type="AlphaFoldDB" id="A0AA37LMT4"/>
<gene>
    <name evidence="1" type="ORF">ColLi_01208</name>
</gene>
<proteinExistence type="predicted"/>
<evidence type="ECO:0000313" key="1">
    <source>
        <dbReference type="EMBL" id="GJC78370.1"/>
    </source>
</evidence>
<keyword evidence="2" id="KW-1185">Reference proteome</keyword>
<dbReference type="Proteomes" id="UP001055172">
    <property type="component" value="Unassembled WGS sequence"/>
</dbReference>
<comment type="caution">
    <text evidence="1">The sequence shown here is derived from an EMBL/GenBank/DDBJ whole genome shotgun (WGS) entry which is preliminary data.</text>
</comment>
<accession>A0AA37LMT4</accession>